<dbReference type="RefSeq" id="WP_115319105.1">
    <property type="nucleotide sequence ID" value="NZ_AP022561.1"/>
</dbReference>
<organism evidence="4 5">
    <name type="scientific">Mycolicibacterium aichiense</name>
    <dbReference type="NCBI Taxonomy" id="1799"/>
    <lineage>
        <taxon>Bacteria</taxon>
        <taxon>Bacillati</taxon>
        <taxon>Actinomycetota</taxon>
        <taxon>Actinomycetes</taxon>
        <taxon>Mycobacteriales</taxon>
        <taxon>Mycobacteriaceae</taxon>
        <taxon>Mycolicibacterium</taxon>
    </lineage>
</organism>
<feature type="domain" description="Mce/MlaD" evidence="2">
    <location>
        <begin position="48"/>
        <end position="119"/>
    </location>
</feature>
<evidence type="ECO:0000313" key="5">
    <source>
        <dbReference type="Proteomes" id="UP000467327"/>
    </source>
</evidence>
<proteinExistence type="predicted"/>
<evidence type="ECO:0000256" key="1">
    <source>
        <dbReference type="SAM" id="SignalP"/>
    </source>
</evidence>
<dbReference type="InterPro" id="IPR003399">
    <property type="entry name" value="Mce/MlaD"/>
</dbReference>
<dbReference type="InterPro" id="IPR005693">
    <property type="entry name" value="Mce"/>
</dbReference>
<sequence>MIVRRAASLAMLLVVVAASSGCGIDTWQGLNSLPLPGTQGGGPGSFVIQAEMPDVNNIQPNSRVRVGDATVGHITKIELEGWHALVTMRLDGDVDLPDNAIATIGLTSILGSQHIELSAPADTPPQGRLHAGSRIPLSHAGAYPTVEQTLAAVSTVLNGGGLAQVQDITEAFSTAFRGREEDLRSLIGQLDTFAGNVNDQTDDIIAATDSLNRLTGVLAANRPVLDQALKTVPEALAVLNNERDNLVQAADQLGKFSNLVVSSVGQSKANLIKELKDIGPVLESLANAGPSMTRALSLIPTFPFPNETIENWQRGDYANMTAVVDLTLSRIDQGLFTGTRWEGNLTELEMQWGRTIGQFPSPYTKSNPLVAPYNFDQGP</sequence>
<feature type="domain" description="Mammalian cell entry C-terminal" evidence="3">
    <location>
        <begin position="127"/>
        <end position="296"/>
    </location>
</feature>
<evidence type="ECO:0000259" key="3">
    <source>
        <dbReference type="Pfam" id="PF11887"/>
    </source>
</evidence>
<dbReference type="KEGG" id="maic:MAIC_15770"/>
<evidence type="ECO:0000259" key="2">
    <source>
        <dbReference type="Pfam" id="PF02470"/>
    </source>
</evidence>
<dbReference type="Pfam" id="PF11887">
    <property type="entry name" value="Mce4_CUP1"/>
    <property type="match status" value="1"/>
</dbReference>
<gene>
    <name evidence="4" type="ORF">MAIC_15770</name>
</gene>
<feature type="chain" id="PRO_5041981167" evidence="1">
    <location>
        <begin position="21"/>
        <end position="379"/>
    </location>
</feature>
<dbReference type="PROSITE" id="PS51257">
    <property type="entry name" value="PROKAR_LIPOPROTEIN"/>
    <property type="match status" value="1"/>
</dbReference>
<dbReference type="GO" id="GO:0005576">
    <property type="term" value="C:extracellular region"/>
    <property type="evidence" value="ECO:0007669"/>
    <property type="project" value="TreeGrafter"/>
</dbReference>
<feature type="signal peptide" evidence="1">
    <location>
        <begin position="1"/>
        <end position="20"/>
    </location>
</feature>
<reference evidence="4 5" key="1">
    <citation type="journal article" date="2019" name="Emerg. Microbes Infect.">
        <title>Comprehensive subspecies identification of 175 nontuberculous mycobacteria species based on 7547 genomic profiles.</title>
        <authorList>
            <person name="Matsumoto Y."/>
            <person name="Kinjo T."/>
            <person name="Motooka D."/>
            <person name="Nabeya D."/>
            <person name="Jung N."/>
            <person name="Uechi K."/>
            <person name="Horii T."/>
            <person name="Iida T."/>
            <person name="Fujita J."/>
            <person name="Nakamura S."/>
        </authorList>
    </citation>
    <scope>NUCLEOTIDE SEQUENCE [LARGE SCALE GENOMIC DNA]</scope>
    <source>
        <strain evidence="4 5">JCM 6376</strain>
    </source>
</reference>
<protein>
    <submittedName>
        <fullName evidence="4">Mammalian cell entry protein</fullName>
    </submittedName>
</protein>
<dbReference type="PANTHER" id="PTHR33371">
    <property type="entry name" value="INTERMEMBRANE PHOSPHOLIPID TRANSPORT SYSTEM BINDING PROTEIN MLAD-RELATED"/>
    <property type="match status" value="1"/>
</dbReference>
<dbReference type="PANTHER" id="PTHR33371:SF15">
    <property type="entry name" value="LIPOPROTEIN LPRN"/>
    <property type="match status" value="1"/>
</dbReference>
<evidence type="ECO:0000313" key="4">
    <source>
        <dbReference type="EMBL" id="BBX06774.1"/>
    </source>
</evidence>
<dbReference type="Proteomes" id="UP000467327">
    <property type="component" value="Chromosome"/>
</dbReference>
<dbReference type="AlphaFoldDB" id="A0AAD1HL93"/>
<dbReference type="NCBIfam" id="TIGR00996">
    <property type="entry name" value="Mtu_fam_mce"/>
    <property type="match status" value="1"/>
</dbReference>
<dbReference type="InterPro" id="IPR052336">
    <property type="entry name" value="MlaD_Phospholipid_Transporter"/>
</dbReference>
<dbReference type="InterPro" id="IPR024516">
    <property type="entry name" value="Mce_C"/>
</dbReference>
<dbReference type="EMBL" id="AP022561">
    <property type="protein sequence ID" value="BBX06774.1"/>
    <property type="molecule type" value="Genomic_DNA"/>
</dbReference>
<name>A0AAD1HL93_9MYCO</name>
<accession>A0AAD1HL93</accession>
<keyword evidence="1" id="KW-0732">Signal</keyword>
<dbReference type="Pfam" id="PF02470">
    <property type="entry name" value="MlaD"/>
    <property type="match status" value="1"/>
</dbReference>
<keyword evidence="5" id="KW-1185">Reference proteome</keyword>